<feature type="compositionally biased region" description="Low complexity" evidence="1">
    <location>
        <begin position="237"/>
        <end position="261"/>
    </location>
</feature>
<reference evidence="4 5" key="1">
    <citation type="submission" date="2018-06" db="EMBL/GenBank/DDBJ databases">
        <title>Paenibacillus montanisoli sp. nov., isolated from mountain area soil.</title>
        <authorList>
            <person name="Wu M."/>
        </authorList>
    </citation>
    <scope>NUCLEOTIDE SEQUENCE [LARGE SCALE GENOMIC DNA]</scope>
    <source>
        <strain evidence="4 5">RA17</strain>
    </source>
</reference>
<protein>
    <submittedName>
        <fullName evidence="4">GTP-binding protein</fullName>
    </submittedName>
</protein>
<evidence type="ECO:0000259" key="3">
    <source>
        <dbReference type="Pfam" id="PF07683"/>
    </source>
</evidence>
<dbReference type="OrthoDB" id="9808822at2"/>
<feature type="domain" description="CobW C-terminal" evidence="3">
    <location>
        <begin position="299"/>
        <end position="371"/>
    </location>
</feature>
<dbReference type="Gene3D" id="3.40.50.300">
    <property type="entry name" value="P-loop containing nucleotide triphosphate hydrolases"/>
    <property type="match status" value="1"/>
</dbReference>
<dbReference type="GO" id="GO:0005737">
    <property type="term" value="C:cytoplasm"/>
    <property type="evidence" value="ECO:0007669"/>
    <property type="project" value="TreeGrafter"/>
</dbReference>
<gene>
    <name evidence="4" type="ORF">DL346_26460</name>
</gene>
<comment type="caution">
    <text evidence="4">The sequence shown here is derived from an EMBL/GenBank/DDBJ whole genome shotgun (WGS) entry which is preliminary data.</text>
</comment>
<evidence type="ECO:0000259" key="2">
    <source>
        <dbReference type="Pfam" id="PF02492"/>
    </source>
</evidence>
<keyword evidence="5" id="KW-1185">Reference proteome</keyword>
<dbReference type="Pfam" id="PF02492">
    <property type="entry name" value="cobW"/>
    <property type="match status" value="1"/>
</dbReference>
<dbReference type="SUPFAM" id="SSF90002">
    <property type="entry name" value="Hypothetical protein YjiA, C-terminal domain"/>
    <property type="match status" value="1"/>
</dbReference>
<evidence type="ECO:0000313" key="4">
    <source>
        <dbReference type="EMBL" id="RAP73799.1"/>
    </source>
</evidence>
<dbReference type="InterPro" id="IPR051316">
    <property type="entry name" value="Zinc-reg_GTPase_activator"/>
</dbReference>
<dbReference type="PANTHER" id="PTHR13748:SF62">
    <property type="entry name" value="COBW DOMAIN-CONTAINING PROTEIN"/>
    <property type="match status" value="1"/>
</dbReference>
<dbReference type="InterPro" id="IPR003495">
    <property type="entry name" value="CobW/HypB/UreG_nucleotide-bd"/>
</dbReference>
<feature type="compositionally biased region" description="Polar residues" evidence="1">
    <location>
        <begin position="218"/>
        <end position="227"/>
    </location>
</feature>
<dbReference type="InterPro" id="IPR027417">
    <property type="entry name" value="P-loop_NTPase"/>
</dbReference>
<dbReference type="CDD" id="cd03112">
    <property type="entry name" value="CobW-like"/>
    <property type="match status" value="1"/>
</dbReference>
<accession>A0A328TT79</accession>
<organism evidence="4 5">
    <name type="scientific">Paenibacillus montanisoli</name>
    <dbReference type="NCBI Taxonomy" id="2081970"/>
    <lineage>
        <taxon>Bacteria</taxon>
        <taxon>Bacillati</taxon>
        <taxon>Bacillota</taxon>
        <taxon>Bacilli</taxon>
        <taxon>Bacillales</taxon>
        <taxon>Paenibacillaceae</taxon>
        <taxon>Paenibacillus</taxon>
    </lineage>
</organism>
<proteinExistence type="predicted"/>
<feature type="region of interest" description="Disordered" evidence="1">
    <location>
        <begin position="215"/>
        <end position="281"/>
    </location>
</feature>
<evidence type="ECO:0000313" key="5">
    <source>
        <dbReference type="Proteomes" id="UP000249260"/>
    </source>
</evidence>
<dbReference type="RefSeq" id="WP_112885383.1">
    <property type="nucleotide sequence ID" value="NZ_QLUW01000006.1"/>
</dbReference>
<feature type="compositionally biased region" description="Polar residues" evidence="1">
    <location>
        <begin position="266"/>
        <end position="281"/>
    </location>
</feature>
<dbReference type="EMBL" id="QLUW01000006">
    <property type="protein sequence ID" value="RAP73799.1"/>
    <property type="molecule type" value="Genomic_DNA"/>
</dbReference>
<evidence type="ECO:0000256" key="1">
    <source>
        <dbReference type="SAM" id="MobiDB-lite"/>
    </source>
</evidence>
<feature type="domain" description="CobW/HypB/UreG nucleotide-binding" evidence="2">
    <location>
        <begin position="7"/>
        <end position="191"/>
    </location>
</feature>
<dbReference type="Proteomes" id="UP000249260">
    <property type="component" value="Unassembled WGS sequence"/>
</dbReference>
<dbReference type="AlphaFoldDB" id="A0A328TT79"/>
<dbReference type="SUPFAM" id="SSF52540">
    <property type="entry name" value="P-loop containing nucleoside triphosphate hydrolases"/>
    <property type="match status" value="1"/>
</dbReference>
<sequence length="377" mass="40760">MEQTAIPVIVLSGFLGSGKTTLLLRLLQHARATGLRASVLMNEIGAVDVDGTTVSSESAYQMLERITEGCLCCSKKSELAQCLEKIALMRPDVIVMELTGVANPEEIAEAITEPTIIGKVRLHRIVTVLDAEHALDYNSIFSSDRELIRTLRKQIETADFIIANKFDLISNRTADKVKQLIRDRNAAAAFVTATRCEVDSAQVFAGIAPSAVRRQPVISGTRSQSASAFRASPAKPPGSTATTGQAASPGQAAAAPSQAGAFVSRESVQTRSGGEQPSANSYSRIRTAAIYPGADAAGLPRRQFEAFINGRGNNCLRAKGYMPYGRDGSLMLFQLAGKRLEWSPSSYKGEPYFVMIGIELDESKIKQEWARFIARNK</sequence>
<dbReference type="Pfam" id="PF07683">
    <property type="entry name" value="CobW_C"/>
    <property type="match status" value="1"/>
</dbReference>
<name>A0A328TT79_9BACL</name>
<dbReference type="InterPro" id="IPR011629">
    <property type="entry name" value="CobW-like_C"/>
</dbReference>
<dbReference type="PANTHER" id="PTHR13748">
    <property type="entry name" value="COBW-RELATED"/>
    <property type="match status" value="1"/>
</dbReference>